<evidence type="ECO:0000259" key="7">
    <source>
        <dbReference type="Pfam" id="PF02776"/>
    </source>
</evidence>
<dbReference type="EC" id="2.2.1.9" evidence="6"/>
<dbReference type="Gene3D" id="3.40.50.970">
    <property type="match status" value="2"/>
</dbReference>
<dbReference type="Proteomes" id="UP000278983">
    <property type="component" value="Unassembled WGS sequence"/>
</dbReference>
<dbReference type="HAMAP" id="MF_01659">
    <property type="entry name" value="MenD"/>
    <property type="match status" value="1"/>
</dbReference>
<comment type="function">
    <text evidence="6">Catalyzes the thiamine diphosphate-dependent decarboxylation of 2-oxoglutarate and the subsequent addition of the resulting succinic semialdehyde-thiamine pyrophosphate anion to isochorismate to yield 2-succinyl-5-enolpyruvyl-6-hydroxy-3-cyclohexene-1-carboxylate (SEPHCHC).</text>
</comment>
<keyword evidence="4 6" id="KW-0786">Thiamine pyrophosphate</keyword>
<proteinExistence type="inferred from homology"/>
<dbReference type="GO" id="GO:0009234">
    <property type="term" value="P:menaquinone biosynthetic process"/>
    <property type="evidence" value="ECO:0007669"/>
    <property type="project" value="UniProtKB-UniRule"/>
</dbReference>
<dbReference type="OrthoDB" id="9791859at2"/>
<keyword evidence="3 6" id="KW-0460">Magnesium</keyword>
<evidence type="ECO:0000256" key="2">
    <source>
        <dbReference type="ARBA" id="ARBA00022723"/>
    </source>
</evidence>
<dbReference type="GO" id="GO:0030145">
    <property type="term" value="F:manganese ion binding"/>
    <property type="evidence" value="ECO:0007669"/>
    <property type="project" value="UniProtKB-UniRule"/>
</dbReference>
<evidence type="ECO:0000256" key="1">
    <source>
        <dbReference type="ARBA" id="ARBA00022679"/>
    </source>
</evidence>
<comment type="pathway">
    <text evidence="6">Quinol/quinone metabolism; menaquinone biosynthesis.</text>
</comment>
<dbReference type="PANTHER" id="PTHR42916:SF1">
    <property type="entry name" value="PROTEIN PHYLLO, CHLOROPLASTIC"/>
    <property type="match status" value="1"/>
</dbReference>
<gene>
    <name evidence="6 8" type="primary">menD</name>
    <name evidence="8" type="ORF">EHV08_03810</name>
</gene>
<dbReference type="EMBL" id="RYYU01000001">
    <property type="protein sequence ID" value="RUL58978.1"/>
    <property type="molecule type" value="Genomic_DNA"/>
</dbReference>
<reference evidence="8 9" key="1">
    <citation type="submission" date="2018-12" db="EMBL/GenBank/DDBJ databases">
        <title>Genome sequencing of Prevotella sp. KCOM 3155 (= JS262).</title>
        <authorList>
            <person name="Kook J.-K."/>
            <person name="Park S.-N."/>
            <person name="Lim Y.K."/>
        </authorList>
    </citation>
    <scope>NUCLEOTIDE SEQUENCE [LARGE SCALE GENOMIC DNA]</scope>
    <source>
        <strain evidence="8 9">KCOM 3155</strain>
    </source>
</reference>
<dbReference type="Pfam" id="PF02776">
    <property type="entry name" value="TPP_enzyme_N"/>
    <property type="match status" value="1"/>
</dbReference>
<evidence type="ECO:0000313" key="8">
    <source>
        <dbReference type="EMBL" id="RUL58978.1"/>
    </source>
</evidence>
<keyword evidence="9" id="KW-1185">Reference proteome</keyword>
<accession>A0A432LJP3</accession>
<dbReference type="GO" id="GO:0000287">
    <property type="term" value="F:magnesium ion binding"/>
    <property type="evidence" value="ECO:0007669"/>
    <property type="project" value="UniProtKB-UniRule"/>
</dbReference>
<evidence type="ECO:0000256" key="6">
    <source>
        <dbReference type="HAMAP-Rule" id="MF_01659"/>
    </source>
</evidence>
<dbReference type="UniPathway" id="UPA00079"/>
<comment type="similarity">
    <text evidence="6">Belongs to the TPP enzyme family. MenD subfamily.</text>
</comment>
<keyword evidence="5 6" id="KW-0464">Manganese</keyword>
<dbReference type="InterPro" id="IPR012001">
    <property type="entry name" value="Thiamin_PyroP_enz_TPP-bd_dom"/>
</dbReference>
<protein>
    <recommendedName>
        <fullName evidence="6">2-succinyl-5-enolpyruvyl-6-hydroxy-3-cyclohexene-1-carboxylate synthase</fullName>
        <shortName evidence="6">SEPHCHC synthase</shortName>
        <ecNumber evidence="6">2.2.1.9</ecNumber>
    </recommendedName>
    <alternativeName>
        <fullName evidence="6">Menaquinone biosynthesis protein MenD</fullName>
    </alternativeName>
</protein>
<dbReference type="PANTHER" id="PTHR42916">
    <property type="entry name" value="2-SUCCINYL-5-ENOLPYRUVYL-6-HYDROXY-3-CYCLOHEXENE-1-CARBOXYLATE SYNTHASE"/>
    <property type="match status" value="1"/>
</dbReference>
<dbReference type="GO" id="GO:0070204">
    <property type="term" value="F:2-succinyl-5-enolpyruvyl-6-hydroxy-3-cyclohexene-1-carboxylic-acid synthase activity"/>
    <property type="evidence" value="ECO:0007669"/>
    <property type="project" value="UniProtKB-UniRule"/>
</dbReference>
<comment type="subunit">
    <text evidence="6">Homodimer.</text>
</comment>
<name>A0A432LJP3_9BACT</name>
<evidence type="ECO:0000256" key="3">
    <source>
        <dbReference type="ARBA" id="ARBA00022842"/>
    </source>
</evidence>
<keyword evidence="6" id="KW-0474">Menaquinone biosynthesis</keyword>
<dbReference type="UniPathway" id="UPA01057">
    <property type="reaction ID" value="UER00164"/>
</dbReference>
<dbReference type="CDD" id="cd07037">
    <property type="entry name" value="TPP_PYR_MenD"/>
    <property type="match status" value="1"/>
</dbReference>
<evidence type="ECO:0000313" key="9">
    <source>
        <dbReference type="Proteomes" id="UP000278983"/>
    </source>
</evidence>
<dbReference type="GO" id="GO:0030976">
    <property type="term" value="F:thiamine pyrophosphate binding"/>
    <property type="evidence" value="ECO:0007669"/>
    <property type="project" value="UniProtKB-UniRule"/>
</dbReference>
<dbReference type="CDD" id="cd02009">
    <property type="entry name" value="TPP_SHCHC_synthase"/>
    <property type="match status" value="1"/>
</dbReference>
<dbReference type="Gene3D" id="3.40.50.1220">
    <property type="entry name" value="TPP-binding domain"/>
    <property type="match status" value="1"/>
</dbReference>
<dbReference type="RefSeq" id="WP_126678122.1">
    <property type="nucleotide sequence ID" value="NZ_RYYU01000001.1"/>
</dbReference>
<keyword evidence="2 6" id="KW-0479">Metal-binding</keyword>
<comment type="cofactor">
    <cofactor evidence="6">
        <name>Mg(2+)</name>
        <dbReference type="ChEBI" id="CHEBI:18420"/>
    </cofactor>
    <cofactor evidence="6">
        <name>Mn(2+)</name>
        <dbReference type="ChEBI" id="CHEBI:29035"/>
    </cofactor>
</comment>
<comment type="pathway">
    <text evidence="6">Quinol/quinone metabolism; 1,4-dihydroxy-2-naphthoate biosynthesis; 1,4-dihydroxy-2-naphthoate from chorismate: step 2/7.</text>
</comment>
<dbReference type="AlphaFoldDB" id="A0A432LJP3"/>
<evidence type="ECO:0000256" key="4">
    <source>
        <dbReference type="ARBA" id="ARBA00023052"/>
    </source>
</evidence>
<comment type="catalytic activity">
    <reaction evidence="6">
        <text>isochorismate + 2-oxoglutarate + H(+) = 5-enolpyruvoyl-6-hydroxy-2-succinyl-cyclohex-3-ene-1-carboxylate + CO2</text>
        <dbReference type="Rhea" id="RHEA:25593"/>
        <dbReference type="ChEBI" id="CHEBI:15378"/>
        <dbReference type="ChEBI" id="CHEBI:16526"/>
        <dbReference type="ChEBI" id="CHEBI:16810"/>
        <dbReference type="ChEBI" id="CHEBI:29780"/>
        <dbReference type="ChEBI" id="CHEBI:58818"/>
        <dbReference type="EC" id="2.2.1.9"/>
    </reaction>
</comment>
<evidence type="ECO:0000256" key="5">
    <source>
        <dbReference type="ARBA" id="ARBA00023211"/>
    </source>
</evidence>
<sequence length="533" mass="59264">MYSDKRNVNILTSLLVSHGIKHVVVCPGSRNAPLVHNFNECPQLICHPVTDERSAGFFALGIAQATDAPVAICVTSGTAILNVSPAVAEASYQHHGLIVISADRPQAWIDQLDGQTMPQQNVLGKFVSKSVCLPEVDCEESRWYCNRLVNEALIAVRTNCGKSVHINIPISEPLFNFTTDALPVERKIEYITTRSNITEREIETFIKARRPLIVLGQMKHDKRLTDIIREIRKRYVVLCEPLSQGNGTTWFDEMFETVNGNASFAPDYILYIGDTIVSKLLKKYLRSLDEIGVSMVSIDGEAHDVTMSMDRLIVCNAIDILSTLANYSVQNNTDNLFLERWNMEIEHFRNVFLSISSDNLLKETVRLFETKIGKSAEISYIHYANSTSVRYGCLYSRHYIYVNRGINGIEGSLSTAAGFSSVTTNNTFIVIGDLSFFYDVNALWNNNIGGNLRIILLNNGGGGIFSNLKGLENSPALDKYIAACHNTSAEGICKSYGVEYHSALTLEDVEKALSVIINNDSDIPILLEVKCNK</sequence>
<dbReference type="InterPro" id="IPR029061">
    <property type="entry name" value="THDP-binding"/>
</dbReference>
<comment type="cofactor">
    <cofactor evidence="6">
        <name>thiamine diphosphate</name>
        <dbReference type="ChEBI" id="CHEBI:58937"/>
    </cofactor>
    <text evidence="6">Binds 1 thiamine pyrophosphate per subunit.</text>
</comment>
<dbReference type="PIRSF" id="PIRSF004983">
    <property type="entry name" value="MenD"/>
    <property type="match status" value="1"/>
</dbReference>
<dbReference type="InterPro" id="IPR004433">
    <property type="entry name" value="MenaQ_synth_MenD"/>
</dbReference>
<dbReference type="SUPFAM" id="SSF52518">
    <property type="entry name" value="Thiamin diphosphate-binding fold (THDP-binding)"/>
    <property type="match status" value="2"/>
</dbReference>
<comment type="caution">
    <text evidence="8">The sequence shown here is derived from an EMBL/GenBank/DDBJ whole genome shotgun (WGS) entry which is preliminary data.</text>
</comment>
<feature type="domain" description="Thiamine pyrophosphate enzyme N-terminal TPP-binding" evidence="7">
    <location>
        <begin position="10"/>
        <end position="119"/>
    </location>
</feature>
<organism evidence="8 9">
    <name type="scientific">Prevotella koreensis</name>
    <dbReference type="NCBI Taxonomy" id="2490854"/>
    <lineage>
        <taxon>Bacteria</taxon>
        <taxon>Pseudomonadati</taxon>
        <taxon>Bacteroidota</taxon>
        <taxon>Bacteroidia</taxon>
        <taxon>Bacteroidales</taxon>
        <taxon>Prevotellaceae</taxon>
        <taxon>Prevotella</taxon>
    </lineage>
</organism>
<dbReference type="NCBIfam" id="TIGR00173">
    <property type="entry name" value="menD"/>
    <property type="match status" value="1"/>
</dbReference>
<keyword evidence="1 6" id="KW-0808">Transferase</keyword>